<comment type="caution">
    <text evidence="5">The sequence shown here is derived from an EMBL/GenBank/DDBJ whole genome shotgun (WGS) entry which is preliminary data.</text>
</comment>
<reference evidence="5 6" key="1">
    <citation type="submission" date="2021-01" db="EMBL/GenBank/DDBJ databases">
        <title>Whole genome shotgun sequence of Catellatospora bangladeshensis NBRC 107357.</title>
        <authorList>
            <person name="Komaki H."/>
            <person name="Tamura T."/>
        </authorList>
    </citation>
    <scope>NUCLEOTIDE SEQUENCE [LARGE SCALE GENOMIC DNA]</scope>
    <source>
        <strain evidence="5 6">NBRC 107357</strain>
    </source>
</reference>
<organism evidence="5 6">
    <name type="scientific">Catellatospora bangladeshensis</name>
    <dbReference type="NCBI Taxonomy" id="310355"/>
    <lineage>
        <taxon>Bacteria</taxon>
        <taxon>Bacillati</taxon>
        <taxon>Actinomycetota</taxon>
        <taxon>Actinomycetes</taxon>
        <taxon>Micromonosporales</taxon>
        <taxon>Micromonosporaceae</taxon>
        <taxon>Catellatospora</taxon>
    </lineage>
</organism>
<dbReference type="SMART" id="SM00342">
    <property type="entry name" value="HTH_ARAC"/>
    <property type="match status" value="1"/>
</dbReference>
<evidence type="ECO:0000259" key="4">
    <source>
        <dbReference type="PROSITE" id="PS01124"/>
    </source>
</evidence>
<dbReference type="Proteomes" id="UP000601223">
    <property type="component" value="Unassembled WGS sequence"/>
</dbReference>
<name>A0A8J3JBA7_9ACTN</name>
<dbReference type="RefSeq" id="WP_239125662.1">
    <property type="nucleotide sequence ID" value="NZ_BONF01000011.1"/>
</dbReference>
<dbReference type="GO" id="GO:0003700">
    <property type="term" value="F:DNA-binding transcription factor activity"/>
    <property type="evidence" value="ECO:0007669"/>
    <property type="project" value="InterPro"/>
</dbReference>
<dbReference type="Pfam" id="PF12833">
    <property type="entry name" value="HTH_18"/>
    <property type="match status" value="1"/>
</dbReference>
<protein>
    <submittedName>
        <fullName evidence="5">AraC family transcriptional regulator</fullName>
    </submittedName>
</protein>
<keyword evidence="2" id="KW-0238">DNA-binding</keyword>
<keyword evidence="1" id="KW-0805">Transcription regulation</keyword>
<evidence type="ECO:0000256" key="1">
    <source>
        <dbReference type="ARBA" id="ARBA00023015"/>
    </source>
</evidence>
<dbReference type="EMBL" id="BONF01000011">
    <property type="protein sequence ID" value="GIF81066.1"/>
    <property type="molecule type" value="Genomic_DNA"/>
</dbReference>
<evidence type="ECO:0000256" key="2">
    <source>
        <dbReference type="ARBA" id="ARBA00023125"/>
    </source>
</evidence>
<keyword evidence="6" id="KW-1185">Reference proteome</keyword>
<dbReference type="PANTHER" id="PTHR46796:SF15">
    <property type="entry name" value="BLL1074 PROTEIN"/>
    <property type="match status" value="1"/>
</dbReference>
<dbReference type="PROSITE" id="PS01124">
    <property type="entry name" value="HTH_ARAC_FAMILY_2"/>
    <property type="match status" value="1"/>
</dbReference>
<dbReference type="InterPro" id="IPR018060">
    <property type="entry name" value="HTH_AraC"/>
</dbReference>
<sequence length="294" mass="31403">MAARIAASMCGAPPDPVAAWIDMNVAEHVEARPAPALRPYVRRYSGYHYRGFAPGVHLGLPSSALTVVISFDEPTLVALSPGEPPTGYAALASGLSLAPAFIHHDGAQYGVQLDLTPAGARALFGVPAAALAAAVLPLDLEPLTDRLRTASWPERFTLLDAALTARLRPADAAPELVYAWQRVQRSGGDLRVGELAAETGWSRRTLCSRFTAEYGVGPKDALRLARFGRSRRLVQRIDRPALAEVAAACGYHDQAHLAREWREFAGVAPSRWLAAEELPISTSQDGSAAATLEP</sequence>
<evidence type="ECO:0000256" key="3">
    <source>
        <dbReference type="ARBA" id="ARBA00023163"/>
    </source>
</evidence>
<evidence type="ECO:0000313" key="6">
    <source>
        <dbReference type="Proteomes" id="UP000601223"/>
    </source>
</evidence>
<dbReference type="GO" id="GO:0043565">
    <property type="term" value="F:sequence-specific DNA binding"/>
    <property type="evidence" value="ECO:0007669"/>
    <property type="project" value="InterPro"/>
</dbReference>
<proteinExistence type="predicted"/>
<keyword evidence="3" id="KW-0804">Transcription</keyword>
<dbReference type="InterPro" id="IPR050204">
    <property type="entry name" value="AraC_XylS_family_regulators"/>
</dbReference>
<dbReference type="AlphaFoldDB" id="A0A8J3JBA7"/>
<feature type="domain" description="HTH araC/xylS-type" evidence="4">
    <location>
        <begin position="173"/>
        <end position="275"/>
    </location>
</feature>
<accession>A0A8J3JBA7</accession>
<gene>
    <name evidence="5" type="ORF">Cba03nite_24150</name>
</gene>
<dbReference type="PANTHER" id="PTHR46796">
    <property type="entry name" value="HTH-TYPE TRANSCRIPTIONAL ACTIVATOR RHAS-RELATED"/>
    <property type="match status" value="1"/>
</dbReference>
<evidence type="ECO:0000313" key="5">
    <source>
        <dbReference type="EMBL" id="GIF81066.1"/>
    </source>
</evidence>
<dbReference type="Gene3D" id="1.10.10.60">
    <property type="entry name" value="Homeodomain-like"/>
    <property type="match status" value="1"/>
</dbReference>